<evidence type="ECO:0000256" key="4">
    <source>
        <dbReference type="ARBA" id="ARBA00022723"/>
    </source>
</evidence>
<dbReference type="Pfam" id="PF01850">
    <property type="entry name" value="PIN"/>
    <property type="match status" value="1"/>
</dbReference>
<comment type="cofactor">
    <cofactor evidence="1 8">
        <name>Mg(2+)</name>
        <dbReference type="ChEBI" id="CHEBI:18420"/>
    </cofactor>
</comment>
<dbReference type="InterPro" id="IPR022907">
    <property type="entry name" value="VapC_family"/>
</dbReference>
<evidence type="ECO:0000256" key="1">
    <source>
        <dbReference type="ARBA" id="ARBA00001946"/>
    </source>
</evidence>
<comment type="similarity">
    <text evidence="7 8">Belongs to the PINc/VapC protein family.</text>
</comment>
<accession>A0A139SU67</accession>
<evidence type="ECO:0000256" key="8">
    <source>
        <dbReference type="HAMAP-Rule" id="MF_00265"/>
    </source>
</evidence>
<protein>
    <recommendedName>
        <fullName evidence="8">Ribonuclease VapC</fullName>
        <shortName evidence="8">RNase VapC</shortName>
        <ecNumber evidence="8">3.1.-.-</ecNumber>
    </recommendedName>
    <alternativeName>
        <fullName evidence="8">Toxin VapC</fullName>
    </alternativeName>
</protein>
<dbReference type="Gene3D" id="3.40.50.1010">
    <property type="entry name" value="5'-nuclease"/>
    <property type="match status" value="1"/>
</dbReference>
<dbReference type="InterPro" id="IPR029060">
    <property type="entry name" value="PIN-like_dom_sf"/>
</dbReference>
<dbReference type="InterPro" id="IPR050556">
    <property type="entry name" value="Type_II_TA_system_RNase"/>
</dbReference>
<evidence type="ECO:0000256" key="6">
    <source>
        <dbReference type="ARBA" id="ARBA00022842"/>
    </source>
</evidence>
<dbReference type="GO" id="GO:0016787">
    <property type="term" value="F:hydrolase activity"/>
    <property type="evidence" value="ECO:0007669"/>
    <property type="project" value="UniProtKB-KW"/>
</dbReference>
<keyword evidence="11" id="KW-1185">Reference proteome</keyword>
<dbReference type="OrthoDB" id="9796690at2"/>
<dbReference type="InterPro" id="IPR002716">
    <property type="entry name" value="PIN_dom"/>
</dbReference>
<dbReference type="GO" id="GO:0000287">
    <property type="term" value="F:magnesium ion binding"/>
    <property type="evidence" value="ECO:0007669"/>
    <property type="project" value="UniProtKB-UniRule"/>
</dbReference>
<evidence type="ECO:0000313" key="10">
    <source>
        <dbReference type="EMBL" id="KXU38000.1"/>
    </source>
</evidence>
<feature type="binding site" evidence="8">
    <location>
        <position position="7"/>
    </location>
    <ligand>
        <name>Mg(2+)</name>
        <dbReference type="ChEBI" id="CHEBI:18420"/>
    </ligand>
</feature>
<evidence type="ECO:0000256" key="2">
    <source>
        <dbReference type="ARBA" id="ARBA00022649"/>
    </source>
</evidence>
<dbReference type="Proteomes" id="UP000072660">
    <property type="component" value="Unassembled WGS sequence"/>
</dbReference>
<feature type="domain" description="PIN" evidence="9">
    <location>
        <begin position="4"/>
        <end position="122"/>
    </location>
</feature>
<keyword evidence="5 8" id="KW-0378">Hydrolase</keyword>
<dbReference type="AlphaFoldDB" id="A0A139SU67"/>
<evidence type="ECO:0000313" key="11">
    <source>
        <dbReference type="Proteomes" id="UP000072660"/>
    </source>
</evidence>
<dbReference type="PANTHER" id="PTHR33653">
    <property type="entry name" value="RIBONUCLEASE VAPC2"/>
    <property type="match status" value="1"/>
</dbReference>
<keyword evidence="6 8" id="KW-0460">Magnesium</keyword>
<sequence>MPRYMLDTNMCIYLLKHQPESVARKFAQCRVGEIIMSAITFAELDYGVAACANPEREANLLAALTRRIKVAPFEQNSARAYGAVRLATRERKSDHLDKLIAAHAISLNVVLATNNIRDFSAYSGLVLENWTENVH</sequence>
<dbReference type="RefSeq" id="WP_068390261.1">
    <property type="nucleotide sequence ID" value="NZ_LSZO01000157.1"/>
</dbReference>
<dbReference type="EMBL" id="LSZO01000157">
    <property type="protein sequence ID" value="KXU38000.1"/>
    <property type="molecule type" value="Genomic_DNA"/>
</dbReference>
<evidence type="ECO:0000256" key="7">
    <source>
        <dbReference type="ARBA" id="ARBA00038093"/>
    </source>
</evidence>
<proteinExistence type="inferred from homology"/>
<dbReference type="PANTHER" id="PTHR33653:SF1">
    <property type="entry name" value="RIBONUCLEASE VAPC2"/>
    <property type="match status" value="1"/>
</dbReference>
<keyword evidence="8" id="KW-0800">Toxin</keyword>
<dbReference type="EC" id="3.1.-.-" evidence="8"/>
<dbReference type="HAMAP" id="MF_00265">
    <property type="entry name" value="VapC_Nob1"/>
    <property type="match status" value="1"/>
</dbReference>
<organism evidence="10 11">
    <name type="scientific">Ventosimonas gracilis</name>
    <dbReference type="NCBI Taxonomy" id="1680762"/>
    <lineage>
        <taxon>Bacteria</taxon>
        <taxon>Pseudomonadati</taxon>
        <taxon>Pseudomonadota</taxon>
        <taxon>Gammaproteobacteria</taxon>
        <taxon>Pseudomonadales</taxon>
        <taxon>Ventosimonadaceae</taxon>
        <taxon>Ventosimonas</taxon>
    </lineage>
</organism>
<reference evidence="10 11" key="1">
    <citation type="submission" date="2016-02" db="EMBL/GenBank/DDBJ databases">
        <authorList>
            <person name="Wen L."/>
            <person name="He K."/>
            <person name="Yang H."/>
        </authorList>
    </citation>
    <scope>NUCLEOTIDE SEQUENCE [LARGE SCALE GENOMIC DNA]</scope>
    <source>
        <strain evidence="10 11">CV58</strain>
    </source>
</reference>
<keyword evidence="4 8" id="KW-0479">Metal-binding</keyword>
<gene>
    <name evidence="8" type="primary">vapC</name>
    <name evidence="10" type="ORF">AXE65_00305</name>
</gene>
<evidence type="ECO:0000256" key="5">
    <source>
        <dbReference type="ARBA" id="ARBA00022801"/>
    </source>
</evidence>
<comment type="caution">
    <text evidence="10">The sequence shown here is derived from an EMBL/GenBank/DDBJ whole genome shotgun (WGS) entry which is preliminary data.</text>
</comment>
<evidence type="ECO:0000256" key="3">
    <source>
        <dbReference type="ARBA" id="ARBA00022722"/>
    </source>
</evidence>
<dbReference type="GO" id="GO:0004540">
    <property type="term" value="F:RNA nuclease activity"/>
    <property type="evidence" value="ECO:0007669"/>
    <property type="project" value="InterPro"/>
</dbReference>
<keyword evidence="3 8" id="KW-0540">Nuclease</keyword>
<dbReference type="SUPFAM" id="SSF88723">
    <property type="entry name" value="PIN domain-like"/>
    <property type="match status" value="1"/>
</dbReference>
<keyword evidence="2 8" id="KW-1277">Toxin-antitoxin system</keyword>
<dbReference type="GO" id="GO:0090729">
    <property type="term" value="F:toxin activity"/>
    <property type="evidence" value="ECO:0007669"/>
    <property type="project" value="UniProtKB-KW"/>
</dbReference>
<evidence type="ECO:0000259" key="9">
    <source>
        <dbReference type="Pfam" id="PF01850"/>
    </source>
</evidence>
<name>A0A139SU67_9GAMM</name>
<dbReference type="CDD" id="cd18736">
    <property type="entry name" value="PIN_CcVapC1-like"/>
    <property type="match status" value="1"/>
</dbReference>
<feature type="binding site" evidence="8">
    <location>
        <position position="97"/>
    </location>
    <ligand>
        <name>Mg(2+)</name>
        <dbReference type="ChEBI" id="CHEBI:18420"/>
    </ligand>
</feature>
<comment type="function">
    <text evidence="8">Toxic component of a toxin-antitoxin (TA) system. An RNase.</text>
</comment>